<proteinExistence type="predicted"/>
<dbReference type="SMART" id="SM00360">
    <property type="entry name" value="RRM"/>
    <property type="match status" value="2"/>
</dbReference>
<dbReference type="PANTHER" id="PTHR48032">
    <property type="entry name" value="RNA-BINDING PROTEIN MUSASHI HOMOLOG RBP6"/>
    <property type="match status" value="1"/>
</dbReference>
<dbReference type="InterPro" id="IPR035979">
    <property type="entry name" value="RBD_domain_sf"/>
</dbReference>
<dbReference type="Proteomes" id="UP001159427">
    <property type="component" value="Unassembled WGS sequence"/>
</dbReference>
<evidence type="ECO:0000313" key="6">
    <source>
        <dbReference type="EMBL" id="CAH3024843.1"/>
    </source>
</evidence>
<accession>A0ABN8M5D8</accession>
<evidence type="ECO:0000313" key="7">
    <source>
        <dbReference type="Proteomes" id="UP001159427"/>
    </source>
</evidence>
<evidence type="ECO:0000256" key="4">
    <source>
        <dbReference type="SAM" id="MobiDB-lite"/>
    </source>
</evidence>
<organism evidence="6 7">
    <name type="scientific">Porites evermanni</name>
    <dbReference type="NCBI Taxonomy" id="104178"/>
    <lineage>
        <taxon>Eukaryota</taxon>
        <taxon>Metazoa</taxon>
        <taxon>Cnidaria</taxon>
        <taxon>Anthozoa</taxon>
        <taxon>Hexacorallia</taxon>
        <taxon>Scleractinia</taxon>
        <taxon>Fungiina</taxon>
        <taxon>Poritidae</taxon>
        <taxon>Porites</taxon>
    </lineage>
</organism>
<dbReference type="InterPro" id="IPR012677">
    <property type="entry name" value="Nucleotide-bd_a/b_plait_sf"/>
</dbReference>
<sequence length="367" mass="37726">MSSEGNSDDRLKKLFVGGLNRSTSDETLKAYFEEYGELSDCVVIRDSGTKESRGFGYVTYKDPSSVIPVLQYKRDTGPHKIDGKEVEVKRAIPREDQSSTAHLKTKKIFIGGLADAATAEDIRSALAENLRNIAPTSVDLIMRKSDDGQAPSKHRGFCFVEFDDEDLVDELCCIKKIDICGKKVEIKKAEPKDKSGQGQGGGGRGRGGGRGGSRGGRSGGGPGGGGGGYYQGGGYQGGYDAYGEEIGGPGGRGGSAGGRGGRGGGRGGRGGARGGGGGGGGGGYSYGGQQYGGSYDNDYYGYGYGYDAYGNGYDQGYSAYSSYGGGGYGGGYNMGQYSSEPSGYGPNRRGGGRGRGGGAGGGGYKPY</sequence>
<dbReference type="PRINTS" id="PR01228">
    <property type="entry name" value="EGGSHELL"/>
</dbReference>
<feature type="region of interest" description="Disordered" evidence="4">
    <location>
        <begin position="338"/>
        <end position="367"/>
    </location>
</feature>
<reference evidence="6 7" key="1">
    <citation type="submission" date="2022-05" db="EMBL/GenBank/DDBJ databases">
        <authorList>
            <consortium name="Genoscope - CEA"/>
            <person name="William W."/>
        </authorList>
    </citation>
    <scope>NUCLEOTIDE SEQUENCE [LARGE SCALE GENOMIC DNA]</scope>
</reference>
<feature type="compositionally biased region" description="Gly residues" evidence="4">
    <location>
        <begin position="353"/>
        <end position="367"/>
    </location>
</feature>
<dbReference type="Gene3D" id="3.30.70.330">
    <property type="match status" value="2"/>
</dbReference>
<keyword evidence="7" id="KW-1185">Reference proteome</keyword>
<name>A0ABN8M5D8_9CNID</name>
<dbReference type="Pfam" id="PF00076">
    <property type="entry name" value="RRM_1"/>
    <property type="match status" value="1"/>
</dbReference>
<feature type="region of interest" description="Disordered" evidence="4">
    <location>
        <begin position="250"/>
        <end position="278"/>
    </location>
</feature>
<feature type="region of interest" description="Disordered" evidence="4">
    <location>
        <begin position="189"/>
        <end position="227"/>
    </location>
</feature>
<dbReference type="InterPro" id="IPR000504">
    <property type="entry name" value="RRM_dom"/>
</dbReference>
<evidence type="ECO:0000256" key="2">
    <source>
        <dbReference type="ARBA" id="ARBA00022884"/>
    </source>
</evidence>
<feature type="compositionally biased region" description="Low complexity" evidence="4">
    <location>
        <begin position="338"/>
        <end position="347"/>
    </location>
</feature>
<evidence type="ECO:0000259" key="5">
    <source>
        <dbReference type="PROSITE" id="PS50102"/>
    </source>
</evidence>
<dbReference type="PROSITE" id="PS50102">
    <property type="entry name" value="RRM"/>
    <property type="match status" value="2"/>
</dbReference>
<protein>
    <recommendedName>
        <fullName evidence="5">RRM domain-containing protein</fullName>
    </recommendedName>
</protein>
<feature type="compositionally biased region" description="Gly residues" evidence="4">
    <location>
        <begin position="197"/>
        <end position="227"/>
    </location>
</feature>
<comment type="caution">
    <text evidence="6">The sequence shown here is derived from an EMBL/GenBank/DDBJ whole genome shotgun (WGS) entry which is preliminary data.</text>
</comment>
<evidence type="ECO:0000256" key="3">
    <source>
        <dbReference type="PROSITE-ProRule" id="PRU00176"/>
    </source>
</evidence>
<keyword evidence="1" id="KW-0677">Repeat</keyword>
<feature type="domain" description="RRM" evidence="5">
    <location>
        <begin position="106"/>
        <end position="191"/>
    </location>
</feature>
<evidence type="ECO:0000256" key="1">
    <source>
        <dbReference type="ARBA" id="ARBA00022737"/>
    </source>
</evidence>
<dbReference type="SUPFAM" id="SSF54928">
    <property type="entry name" value="RNA-binding domain, RBD"/>
    <property type="match status" value="2"/>
</dbReference>
<feature type="domain" description="RRM" evidence="5">
    <location>
        <begin position="12"/>
        <end position="93"/>
    </location>
</feature>
<dbReference type="PANTHER" id="PTHR48032:SF6">
    <property type="entry name" value="RNA-BINDING (RRM_RBD_RNP MOTIFS) FAMILY PROTEIN"/>
    <property type="match status" value="1"/>
</dbReference>
<keyword evidence="2 3" id="KW-0694">RNA-binding</keyword>
<gene>
    <name evidence="6" type="ORF">PEVE_00024262</name>
</gene>
<dbReference type="EMBL" id="CALNXI010000324">
    <property type="protein sequence ID" value="CAH3024843.1"/>
    <property type="molecule type" value="Genomic_DNA"/>
</dbReference>